<evidence type="ECO:0000256" key="10">
    <source>
        <dbReference type="ARBA" id="ARBA00023242"/>
    </source>
</evidence>
<dbReference type="PANTHER" id="PTHR24384">
    <property type="entry name" value="FINGER PUTATIVE TRANSCRIPTION FACTOR FAMILY-RELATED"/>
    <property type="match status" value="1"/>
</dbReference>
<keyword evidence="7" id="KW-0805">Transcription regulation</keyword>
<keyword evidence="6" id="KW-0862">Zinc</keyword>
<feature type="domain" description="C2H2-type" evidence="13">
    <location>
        <begin position="711"/>
        <end position="738"/>
    </location>
</feature>
<gene>
    <name evidence="15" type="ORF">MRATA1EN1_LOCUS19666</name>
</gene>
<feature type="domain" description="C2H2-type" evidence="13">
    <location>
        <begin position="543"/>
        <end position="570"/>
    </location>
</feature>
<dbReference type="CDD" id="cd07765">
    <property type="entry name" value="KRAB_A-box"/>
    <property type="match status" value="1"/>
</dbReference>
<feature type="domain" description="KRAB" evidence="14">
    <location>
        <begin position="172"/>
        <end position="243"/>
    </location>
</feature>
<feature type="region of interest" description="Disordered" evidence="12">
    <location>
        <begin position="759"/>
        <end position="778"/>
    </location>
</feature>
<evidence type="ECO:0000313" key="16">
    <source>
        <dbReference type="Proteomes" id="UP001176941"/>
    </source>
</evidence>
<keyword evidence="16" id="KW-1185">Reference proteome</keyword>
<evidence type="ECO:0000256" key="5">
    <source>
        <dbReference type="ARBA" id="ARBA00022771"/>
    </source>
</evidence>
<feature type="region of interest" description="Disordered" evidence="12">
    <location>
        <begin position="1"/>
        <end position="41"/>
    </location>
</feature>
<evidence type="ECO:0000256" key="6">
    <source>
        <dbReference type="ARBA" id="ARBA00022833"/>
    </source>
</evidence>
<evidence type="ECO:0000259" key="14">
    <source>
        <dbReference type="PROSITE" id="PS50805"/>
    </source>
</evidence>
<reference evidence="15" key="1">
    <citation type="submission" date="2023-04" db="EMBL/GenBank/DDBJ databases">
        <authorList>
            <consortium name="ELIXIR-Norway"/>
        </authorList>
    </citation>
    <scope>NUCLEOTIDE SEQUENCE [LARGE SCALE GENOMIC DNA]</scope>
</reference>
<protein>
    <recommendedName>
        <fullName evidence="17">Zinc finger protein 300</fullName>
    </recommendedName>
</protein>
<keyword evidence="8" id="KW-0238">DNA-binding</keyword>
<dbReference type="PROSITE" id="PS00028">
    <property type="entry name" value="ZINC_FINGER_C2H2_1"/>
    <property type="match status" value="12"/>
</dbReference>
<feature type="region of interest" description="Disordered" evidence="12">
    <location>
        <begin position="59"/>
        <end position="93"/>
    </location>
</feature>
<feature type="domain" description="C2H2-type" evidence="13">
    <location>
        <begin position="599"/>
        <end position="626"/>
    </location>
</feature>
<evidence type="ECO:0000259" key="13">
    <source>
        <dbReference type="PROSITE" id="PS50157"/>
    </source>
</evidence>
<feature type="domain" description="C2H2-type" evidence="13">
    <location>
        <begin position="739"/>
        <end position="766"/>
    </location>
</feature>
<dbReference type="Proteomes" id="UP001176941">
    <property type="component" value="Chromosome 3"/>
</dbReference>
<feature type="domain" description="C2H2-type" evidence="13">
    <location>
        <begin position="627"/>
        <end position="654"/>
    </location>
</feature>
<evidence type="ECO:0000256" key="9">
    <source>
        <dbReference type="ARBA" id="ARBA00023163"/>
    </source>
</evidence>
<feature type="domain" description="C2H2-type" evidence="13">
    <location>
        <begin position="571"/>
        <end position="598"/>
    </location>
</feature>
<comment type="similarity">
    <text evidence="2">Belongs to the krueppel C2H2-type zinc-finger protein family.</text>
</comment>
<accession>A0ABN8ZAB1</accession>
<dbReference type="Pfam" id="PF01352">
    <property type="entry name" value="KRAB"/>
    <property type="match status" value="1"/>
</dbReference>
<evidence type="ECO:0008006" key="17">
    <source>
        <dbReference type="Google" id="ProtNLM"/>
    </source>
</evidence>
<dbReference type="EMBL" id="OX459939">
    <property type="protein sequence ID" value="CAI9170704.1"/>
    <property type="molecule type" value="Genomic_DNA"/>
</dbReference>
<evidence type="ECO:0000313" key="15">
    <source>
        <dbReference type="EMBL" id="CAI9170704.1"/>
    </source>
</evidence>
<dbReference type="InterPro" id="IPR013087">
    <property type="entry name" value="Znf_C2H2_type"/>
</dbReference>
<evidence type="ECO:0000256" key="7">
    <source>
        <dbReference type="ARBA" id="ARBA00023015"/>
    </source>
</evidence>
<dbReference type="Gene3D" id="3.30.160.60">
    <property type="entry name" value="Classic Zinc Finger"/>
    <property type="match status" value="12"/>
</dbReference>
<dbReference type="Gene3D" id="6.10.140.140">
    <property type="match status" value="1"/>
</dbReference>
<dbReference type="SUPFAM" id="SSF57667">
    <property type="entry name" value="beta-beta-alpha zinc fingers"/>
    <property type="match status" value="8"/>
</dbReference>
<keyword evidence="9" id="KW-0804">Transcription</keyword>
<feature type="domain" description="C2H2-type" evidence="13">
    <location>
        <begin position="459"/>
        <end position="486"/>
    </location>
</feature>
<evidence type="ECO:0000256" key="12">
    <source>
        <dbReference type="SAM" id="MobiDB-lite"/>
    </source>
</evidence>
<evidence type="ECO:0000256" key="11">
    <source>
        <dbReference type="PROSITE-ProRule" id="PRU00042"/>
    </source>
</evidence>
<organism evidence="15 16">
    <name type="scientific">Rangifer tarandus platyrhynchus</name>
    <name type="common">Svalbard reindeer</name>
    <dbReference type="NCBI Taxonomy" id="3082113"/>
    <lineage>
        <taxon>Eukaryota</taxon>
        <taxon>Metazoa</taxon>
        <taxon>Chordata</taxon>
        <taxon>Craniata</taxon>
        <taxon>Vertebrata</taxon>
        <taxon>Euteleostomi</taxon>
        <taxon>Mammalia</taxon>
        <taxon>Eutheria</taxon>
        <taxon>Laurasiatheria</taxon>
        <taxon>Artiodactyla</taxon>
        <taxon>Ruminantia</taxon>
        <taxon>Pecora</taxon>
        <taxon>Cervidae</taxon>
        <taxon>Odocoileinae</taxon>
        <taxon>Rangifer</taxon>
    </lineage>
</organism>
<sequence length="778" mass="87771">MTSPPLPPLGDSDISKSGLRDGSQVLVNPSTSSPEEGQLMSSLTSLDSILSGDHHHQDLEGTQAQKKPPRTGISRAGSLPLQTTSPRMPALPCRTSTTRGEVCPRCGPLLVLSDFSVLRRLGLRENEAQTGEYRSCILQPICENTLLITNFAFSSICRFRGEQKKMKSQGLVSFKDVAVDFTQEEWQQLDPAQKTLYRDVMLENYSHLVSMGHPVSKPDVISKLEQGEDPWIIKRDIPNWICPYEGQTDGRLAKKSNLDNPQSCIFGSVSFHNKILKGVTKDGSLYSILKVCQSDGHLQRHQKNRLSTKVTLINNKTMTVESDYKYDALRKIFQECIESDASRQRPYNYDAFKKNLKSNIDLPSCNKNNSRRNLDESFGCGKSFIHSVANSDLEKIHNGVIPCNDIEHGNIFSKKQSIIHYQNVETKEKTCVCVTCGKAFAKKSQLIVHERIHTGKKPYDCGACGKAFSEKFHLIVHQRTHTGEKPYECSECGKAFSQKSSLIIHQRVHTGEKPYECSECGKAFSQKSPLIIHQRIHTGEKPYECRECGKAFSQKSQLIIHHRAHTGEKPYECTECGKAFCEKSHLIIHKRIHTGEKPYKCAQCEEAFSRKTELITHQLIHTGEKPYECTACGKTFSRKSQLIIHQRTHTGEKPYKCNECGKAFCQKSHLIGHQRIHTGEKPYVCTECGKAFSQKSHLPGHQRIHTGEKPYICAECGKAFSQKSDLVLHRRIHTGERPYRCAVCGKAFIQKSQLTVHQRIHSSGKNHSELKTQTSFQY</sequence>
<dbReference type="PANTHER" id="PTHR24384:SF242">
    <property type="entry name" value="ZINC FINGER PROTEIN 628"/>
    <property type="match status" value="1"/>
</dbReference>
<feature type="domain" description="C2H2-type" evidence="13">
    <location>
        <begin position="431"/>
        <end position="458"/>
    </location>
</feature>
<feature type="domain" description="C2H2-type" evidence="13">
    <location>
        <begin position="515"/>
        <end position="542"/>
    </location>
</feature>
<dbReference type="InterPro" id="IPR001909">
    <property type="entry name" value="KRAB"/>
</dbReference>
<feature type="compositionally biased region" description="Polar residues" evidence="12">
    <location>
        <begin position="765"/>
        <end position="778"/>
    </location>
</feature>
<evidence type="ECO:0000256" key="8">
    <source>
        <dbReference type="ARBA" id="ARBA00023125"/>
    </source>
</evidence>
<comment type="subcellular location">
    <subcellularLocation>
        <location evidence="1">Nucleus</location>
    </subcellularLocation>
</comment>
<evidence type="ECO:0000256" key="2">
    <source>
        <dbReference type="ARBA" id="ARBA00006991"/>
    </source>
</evidence>
<feature type="domain" description="C2H2-type" evidence="13">
    <location>
        <begin position="655"/>
        <end position="682"/>
    </location>
</feature>
<evidence type="ECO:0000256" key="4">
    <source>
        <dbReference type="ARBA" id="ARBA00022737"/>
    </source>
</evidence>
<keyword evidence="10" id="KW-0539">Nucleus</keyword>
<dbReference type="InterPro" id="IPR036051">
    <property type="entry name" value="KRAB_dom_sf"/>
</dbReference>
<evidence type="ECO:0000256" key="3">
    <source>
        <dbReference type="ARBA" id="ARBA00022723"/>
    </source>
</evidence>
<feature type="compositionally biased region" description="Polar residues" evidence="12">
    <location>
        <begin position="25"/>
        <end position="41"/>
    </location>
</feature>
<proteinExistence type="inferred from homology"/>
<feature type="domain" description="C2H2-type" evidence="13">
    <location>
        <begin position="487"/>
        <end position="514"/>
    </location>
</feature>
<dbReference type="PROSITE" id="PS50805">
    <property type="entry name" value="KRAB"/>
    <property type="match status" value="1"/>
</dbReference>
<keyword evidence="3" id="KW-0479">Metal-binding</keyword>
<dbReference type="SMART" id="SM00355">
    <property type="entry name" value="ZnF_C2H2"/>
    <property type="match status" value="12"/>
</dbReference>
<dbReference type="InterPro" id="IPR036236">
    <property type="entry name" value="Znf_C2H2_sf"/>
</dbReference>
<evidence type="ECO:0000256" key="1">
    <source>
        <dbReference type="ARBA" id="ARBA00004123"/>
    </source>
</evidence>
<keyword evidence="5 11" id="KW-0863">Zinc-finger</keyword>
<dbReference type="Pfam" id="PF00096">
    <property type="entry name" value="zf-C2H2"/>
    <property type="match status" value="12"/>
</dbReference>
<keyword evidence="4" id="KW-0677">Repeat</keyword>
<dbReference type="InterPro" id="IPR050752">
    <property type="entry name" value="C2H2-ZF_domain"/>
</dbReference>
<dbReference type="PROSITE" id="PS50157">
    <property type="entry name" value="ZINC_FINGER_C2H2_2"/>
    <property type="match status" value="12"/>
</dbReference>
<dbReference type="SMART" id="SM00349">
    <property type="entry name" value="KRAB"/>
    <property type="match status" value="1"/>
</dbReference>
<feature type="domain" description="C2H2-type" evidence="13">
    <location>
        <begin position="683"/>
        <end position="710"/>
    </location>
</feature>
<name>A0ABN8ZAB1_RANTA</name>
<dbReference type="SUPFAM" id="SSF109640">
    <property type="entry name" value="KRAB domain (Kruppel-associated box)"/>
    <property type="match status" value="1"/>
</dbReference>